<reference evidence="2 3" key="1">
    <citation type="submission" date="2022-06" db="EMBL/GenBank/DDBJ databases">
        <title>Draft genome sequence of type strain Streptomyces rubrisoli DSM 42083.</title>
        <authorList>
            <person name="Duangmal K."/>
            <person name="Klaysubun C."/>
        </authorList>
    </citation>
    <scope>NUCLEOTIDE SEQUENCE [LARGE SCALE GENOMIC DNA]</scope>
    <source>
        <strain evidence="2 3">DSM 42083</strain>
    </source>
</reference>
<keyword evidence="3" id="KW-1185">Reference proteome</keyword>
<name>A0ABT1P8V2_9ACTN</name>
<evidence type="ECO:0000256" key="1">
    <source>
        <dbReference type="SAM" id="SignalP"/>
    </source>
</evidence>
<dbReference type="Proteomes" id="UP001206206">
    <property type="component" value="Unassembled WGS sequence"/>
</dbReference>
<evidence type="ECO:0000313" key="3">
    <source>
        <dbReference type="Proteomes" id="UP001206206"/>
    </source>
</evidence>
<sequence>MFNRNRGTMRAAVIAAVGVSAIGLASTSAWAKSDIYFAAGPHDVRMGRLIHLTGNGDDDNSTFNRFCIQERSGHGGWRTLKCSHGDYNGGGGLNMTVRAQHRGVVQFRGALVEGSSPKDKHPKVHTVSRTFSIAVR</sequence>
<dbReference type="EMBL" id="JANFNH010000004">
    <property type="protein sequence ID" value="MCQ4041792.1"/>
    <property type="molecule type" value="Genomic_DNA"/>
</dbReference>
<feature type="chain" id="PRO_5045446258" evidence="1">
    <location>
        <begin position="32"/>
        <end position="136"/>
    </location>
</feature>
<protein>
    <submittedName>
        <fullName evidence="2">Uncharacterized protein</fullName>
    </submittedName>
</protein>
<comment type="caution">
    <text evidence="2">The sequence shown here is derived from an EMBL/GenBank/DDBJ whole genome shotgun (WGS) entry which is preliminary data.</text>
</comment>
<keyword evidence="1" id="KW-0732">Signal</keyword>
<dbReference type="RefSeq" id="WP_255925789.1">
    <property type="nucleotide sequence ID" value="NZ_JANFNH010000004.1"/>
</dbReference>
<feature type="signal peptide" evidence="1">
    <location>
        <begin position="1"/>
        <end position="31"/>
    </location>
</feature>
<evidence type="ECO:0000313" key="2">
    <source>
        <dbReference type="EMBL" id="MCQ4041792.1"/>
    </source>
</evidence>
<accession>A0ABT1P8V2</accession>
<organism evidence="2 3">
    <name type="scientific">Streptantibioticus rubrisoli</name>
    <dbReference type="NCBI Taxonomy" id="1387313"/>
    <lineage>
        <taxon>Bacteria</taxon>
        <taxon>Bacillati</taxon>
        <taxon>Actinomycetota</taxon>
        <taxon>Actinomycetes</taxon>
        <taxon>Kitasatosporales</taxon>
        <taxon>Streptomycetaceae</taxon>
        <taxon>Streptantibioticus</taxon>
    </lineage>
</organism>
<gene>
    <name evidence="2" type="ORF">NON19_07060</name>
</gene>
<proteinExistence type="predicted"/>